<dbReference type="InterPro" id="IPR005119">
    <property type="entry name" value="LysR_subst-bd"/>
</dbReference>
<dbReference type="GO" id="GO:0006351">
    <property type="term" value="P:DNA-templated transcription"/>
    <property type="evidence" value="ECO:0007669"/>
    <property type="project" value="TreeGrafter"/>
</dbReference>
<sequence length="295" mass="33419">MSHFSWDDIKIAHQAAKLGSLSKAAEFYGINYSTVLRRIEQLEKALECKLFLRHQRGYQLTDAGRQLLAFMPDIETRFHHFQSSLTQHKSEINGTLKITTLPEYSSFLHAILLKCQQLYPKLRLLVDVSNDIVKLESGGAHISIRAGKGTDIQADLIANAICPLTYSYYAAESYITRRGLPESEAQFNEHTWVMPSGRKQSLSFVRDIYPLLATQSISYQSNHFFDIQSAIEHGIGIGPIDDAKVIKGSGLQRVNTIICKNENFLWFVYHKDLRDDVKVQAVAKLIKQDFNGLEG</sequence>
<protein>
    <submittedName>
        <fullName evidence="6">Transcriptional regulator, LysR family protein</fullName>
    </submittedName>
</protein>
<evidence type="ECO:0000313" key="7">
    <source>
        <dbReference type="Proteomes" id="UP000006201"/>
    </source>
</evidence>
<dbReference type="Proteomes" id="UP000006201">
    <property type="component" value="Unassembled WGS sequence"/>
</dbReference>
<comment type="caution">
    <text evidence="6">The sequence shown here is derived from an EMBL/GenBank/DDBJ whole genome shotgun (WGS) entry which is preliminary data.</text>
</comment>
<dbReference type="STRING" id="87626.PTD2_04201"/>
<accession>A4C5B1</accession>
<dbReference type="InterPro" id="IPR000847">
    <property type="entry name" value="LysR_HTH_N"/>
</dbReference>
<dbReference type="Gene3D" id="3.40.190.290">
    <property type="match status" value="1"/>
</dbReference>
<dbReference type="eggNOG" id="COG0583">
    <property type="taxonomic scope" value="Bacteria"/>
</dbReference>
<keyword evidence="2" id="KW-0805">Transcription regulation</keyword>
<dbReference type="OrthoDB" id="570111at2"/>
<reference evidence="6 7" key="1">
    <citation type="submission" date="2006-02" db="EMBL/GenBank/DDBJ databases">
        <authorList>
            <person name="Moran M.A."/>
            <person name="Kjelleberg S."/>
            <person name="Egan S."/>
            <person name="Saunders N."/>
            <person name="Thomas T."/>
            <person name="Ferriera S."/>
            <person name="Johnson J."/>
            <person name="Kravitz S."/>
            <person name="Halpern A."/>
            <person name="Remington K."/>
            <person name="Beeson K."/>
            <person name="Tran B."/>
            <person name="Rogers Y.-H."/>
            <person name="Friedman R."/>
            <person name="Venter J.C."/>
        </authorList>
    </citation>
    <scope>NUCLEOTIDE SEQUENCE [LARGE SCALE GENOMIC DNA]</scope>
    <source>
        <strain evidence="6 7">D2</strain>
    </source>
</reference>
<dbReference type="PANTHER" id="PTHR30537:SF3">
    <property type="entry name" value="TRANSCRIPTIONAL REGULATORY PROTEIN"/>
    <property type="match status" value="1"/>
</dbReference>
<organism evidence="6 7">
    <name type="scientific">Pseudoalteromonas tunicata D2</name>
    <dbReference type="NCBI Taxonomy" id="87626"/>
    <lineage>
        <taxon>Bacteria</taxon>
        <taxon>Pseudomonadati</taxon>
        <taxon>Pseudomonadota</taxon>
        <taxon>Gammaproteobacteria</taxon>
        <taxon>Alteromonadales</taxon>
        <taxon>Pseudoalteromonadaceae</taxon>
        <taxon>Pseudoalteromonas</taxon>
    </lineage>
</organism>
<dbReference type="InterPro" id="IPR036390">
    <property type="entry name" value="WH_DNA-bd_sf"/>
</dbReference>
<comment type="similarity">
    <text evidence="1">Belongs to the LysR transcriptional regulatory family.</text>
</comment>
<keyword evidence="3" id="KW-0238">DNA-binding</keyword>
<keyword evidence="7" id="KW-1185">Reference proteome</keyword>
<proteinExistence type="inferred from homology"/>
<evidence type="ECO:0000256" key="2">
    <source>
        <dbReference type="ARBA" id="ARBA00023015"/>
    </source>
</evidence>
<dbReference type="PROSITE" id="PS50931">
    <property type="entry name" value="HTH_LYSR"/>
    <property type="match status" value="1"/>
</dbReference>
<dbReference type="Pfam" id="PF03466">
    <property type="entry name" value="LysR_substrate"/>
    <property type="match status" value="1"/>
</dbReference>
<dbReference type="InterPro" id="IPR036388">
    <property type="entry name" value="WH-like_DNA-bd_sf"/>
</dbReference>
<dbReference type="GO" id="GO:0003700">
    <property type="term" value="F:DNA-binding transcription factor activity"/>
    <property type="evidence" value="ECO:0007669"/>
    <property type="project" value="InterPro"/>
</dbReference>
<evidence type="ECO:0000256" key="4">
    <source>
        <dbReference type="ARBA" id="ARBA00023163"/>
    </source>
</evidence>
<evidence type="ECO:0000256" key="3">
    <source>
        <dbReference type="ARBA" id="ARBA00023125"/>
    </source>
</evidence>
<feature type="domain" description="HTH lysR-type" evidence="5">
    <location>
        <begin position="4"/>
        <end position="61"/>
    </location>
</feature>
<evidence type="ECO:0000259" key="5">
    <source>
        <dbReference type="PROSITE" id="PS50931"/>
    </source>
</evidence>
<evidence type="ECO:0000313" key="6">
    <source>
        <dbReference type="EMBL" id="EAR30743.1"/>
    </source>
</evidence>
<keyword evidence="4" id="KW-0804">Transcription</keyword>
<dbReference type="SUPFAM" id="SSF46785">
    <property type="entry name" value="Winged helix' DNA-binding domain"/>
    <property type="match status" value="1"/>
</dbReference>
<dbReference type="GO" id="GO:0043565">
    <property type="term" value="F:sequence-specific DNA binding"/>
    <property type="evidence" value="ECO:0007669"/>
    <property type="project" value="TreeGrafter"/>
</dbReference>
<dbReference type="HOGENOM" id="CLU_039613_2_0_6"/>
<evidence type="ECO:0000256" key="1">
    <source>
        <dbReference type="ARBA" id="ARBA00009437"/>
    </source>
</evidence>
<dbReference type="EMBL" id="AAOH01000001">
    <property type="protein sequence ID" value="EAR30743.1"/>
    <property type="molecule type" value="Genomic_DNA"/>
</dbReference>
<dbReference type="SUPFAM" id="SSF53850">
    <property type="entry name" value="Periplasmic binding protein-like II"/>
    <property type="match status" value="1"/>
</dbReference>
<dbReference type="Pfam" id="PF00126">
    <property type="entry name" value="HTH_1"/>
    <property type="match status" value="1"/>
</dbReference>
<gene>
    <name evidence="6" type="ORF">PTD2_04201</name>
</gene>
<dbReference type="PANTHER" id="PTHR30537">
    <property type="entry name" value="HTH-TYPE TRANSCRIPTIONAL REGULATOR"/>
    <property type="match status" value="1"/>
</dbReference>
<name>A4C5B1_9GAMM</name>
<dbReference type="AlphaFoldDB" id="A4C5B1"/>
<dbReference type="InterPro" id="IPR058163">
    <property type="entry name" value="LysR-type_TF_proteobact-type"/>
</dbReference>
<dbReference type="Gene3D" id="1.10.10.10">
    <property type="entry name" value="Winged helix-like DNA-binding domain superfamily/Winged helix DNA-binding domain"/>
    <property type="match status" value="1"/>
</dbReference>
<dbReference type="RefSeq" id="WP_009837041.1">
    <property type="nucleotide sequence ID" value="NZ_AAOH01000001.1"/>
</dbReference>